<organism evidence="1 2">
    <name type="scientific">Candidatus Zambryskibacteria bacterium CG11_big_fil_rev_8_21_14_0_20_40_24</name>
    <dbReference type="NCBI Taxonomy" id="1975116"/>
    <lineage>
        <taxon>Bacteria</taxon>
        <taxon>Candidatus Zambryskiibacteriota</taxon>
    </lineage>
</organism>
<sequence>MNKFWKLCERGKVGLTNETIWTKKNRQAIAVAKRFVERTAQFTTIQVTYLKNIEIGDMCMPECHKPNWPFEDMPSQITNALTFVLELPLERLCSLYQIVKDKTTSCG</sequence>
<comment type="caution">
    <text evidence="1">The sequence shown here is derived from an EMBL/GenBank/DDBJ whole genome shotgun (WGS) entry which is preliminary data.</text>
</comment>
<gene>
    <name evidence="1" type="ORF">COV95_01305</name>
</gene>
<evidence type="ECO:0000313" key="2">
    <source>
        <dbReference type="Proteomes" id="UP000229834"/>
    </source>
</evidence>
<proteinExistence type="predicted"/>
<accession>A0A2H0K6T4</accession>
<dbReference type="AlphaFoldDB" id="A0A2H0K6T4"/>
<dbReference type="EMBL" id="PCVC01000041">
    <property type="protein sequence ID" value="PIQ66962.1"/>
    <property type="molecule type" value="Genomic_DNA"/>
</dbReference>
<reference evidence="1 2" key="1">
    <citation type="submission" date="2017-09" db="EMBL/GenBank/DDBJ databases">
        <title>Depth-based differentiation of microbial function through sediment-hosted aquifers and enrichment of novel symbionts in the deep terrestrial subsurface.</title>
        <authorList>
            <person name="Probst A.J."/>
            <person name="Ladd B."/>
            <person name="Jarett J.K."/>
            <person name="Geller-Mcgrath D.E."/>
            <person name="Sieber C.M."/>
            <person name="Emerson J.B."/>
            <person name="Anantharaman K."/>
            <person name="Thomas B.C."/>
            <person name="Malmstrom R."/>
            <person name="Stieglmeier M."/>
            <person name="Klingl A."/>
            <person name="Woyke T."/>
            <person name="Ryan C.M."/>
            <person name="Banfield J.F."/>
        </authorList>
    </citation>
    <scope>NUCLEOTIDE SEQUENCE [LARGE SCALE GENOMIC DNA]</scope>
    <source>
        <strain evidence="1">CG11_big_fil_rev_8_21_14_0_20_40_24</strain>
    </source>
</reference>
<name>A0A2H0K6T4_9BACT</name>
<evidence type="ECO:0000313" key="1">
    <source>
        <dbReference type="EMBL" id="PIQ66962.1"/>
    </source>
</evidence>
<protein>
    <submittedName>
        <fullName evidence="1">Uncharacterized protein</fullName>
    </submittedName>
</protein>
<dbReference type="Proteomes" id="UP000229834">
    <property type="component" value="Unassembled WGS sequence"/>
</dbReference>